<dbReference type="CDD" id="cd00298">
    <property type="entry name" value="ACD_sHsps_p23-like"/>
    <property type="match status" value="1"/>
</dbReference>
<dbReference type="SUPFAM" id="SSF49764">
    <property type="entry name" value="HSP20-like chaperones"/>
    <property type="match status" value="1"/>
</dbReference>
<gene>
    <name evidence="4" type="ORF">QPL79_05390</name>
</gene>
<accession>A0ABD4Z656</accession>
<evidence type="ECO:0000256" key="2">
    <source>
        <dbReference type="RuleBase" id="RU003616"/>
    </source>
</evidence>
<protein>
    <submittedName>
        <fullName evidence="4">Hsp20/alpha crystallin family protein</fullName>
    </submittedName>
</protein>
<feature type="domain" description="SHSP" evidence="3">
    <location>
        <begin position="78"/>
        <end position="175"/>
    </location>
</feature>
<organism evidence="4 5">
    <name type="scientific">Ignisphaera cupida</name>
    <dbReference type="NCBI Taxonomy" id="3050454"/>
    <lineage>
        <taxon>Archaea</taxon>
        <taxon>Thermoproteota</taxon>
        <taxon>Thermoprotei</taxon>
        <taxon>Desulfurococcales</taxon>
        <taxon>Desulfurococcaceae</taxon>
        <taxon>Ignisphaera</taxon>
    </lineage>
</organism>
<dbReference type="RefSeq" id="WP_285273777.1">
    <property type="nucleotide sequence ID" value="NZ_JASNVW010000003.1"/>
</dbReference>
<dbReference type="InterPro" id="IPR002068">
    <property type="entry name" value="A-crystallin/Hsp20_dom"/>
</dbReference>
<comment type="similarity">
    <text evidence="1 2">Belongs to the small heat shock protein (HSP20) family.</text>
</comment>
<name>A0ABD4Z656_9CREN</name>
<comment type="caution">
    <text evidence="4">The sequence shown here is derived from an EMBL/GenBank/DDBJ whole genome shotgun (WGS) entry which is preliminary data.</text>
</comment>
<evidence type="ECO:0000259" key="3">
    <source>
        <dbReference type="PROSITE" id="PS01031"/>
    </source>
</evidence>
<evidence type="ECO:0000256" key="1">
    <source>
        <dbReference type="PROSITE-ProRule" id="PRU00285"/>
    </source>
</evidence>
<dbReference type="AlphaFoldDB" id="A0ABD4Z656"/>
<dbReference type="Proteomes" id="UP001529235">
    <property type="component" value="Unassembled WGS sequence"/>
</dbReference>
<dbReference type="Pfam" id="PF00011">
    <property type="entry name" value="HSP20"/>
    <property type="match status" value="1"/>
</dbReference>
<evidence type="ECO:0000313" key="4">
    <source>
        <dbReference type="EMBL" id="MDK6028791.1"/>
    </source>
</evidence>
<sequence>MEEDDWNDINRIVKELMNKFFSEFIKDFEEFLASIENGSGSERFFGLRIEVGPDGNPRIYRIGGEEFEKESPRVVVVDEGGESGKQLIDIYDDGSAIEVVAEVPVVSEKNVGVVALDDSHILIDVVDPGSGARYRREVELPAKIDPKTIKTLYRNGVLKVKAVKKSVVESGNVKE</sequence>
<dbReference type="EMBL" id="JASNVW010000003">
    <property type="protein sequence ID" value="MDK6028791.1"/>
    <property type="molecule type" value="Genomic_DNA"/>
</dbReference>
<proteinExistence type="inferred from homology"/>
<reference evidence="4 5" key="1">
    <citation type="submission" date="2023-05" db="EMBL/GenBank/DDBJ databases">
        <title>A new hyperthermophilic archaea 'Ignisphaera cupida' sp. nov. and description of the family 'Ignisphaeraceae' fam. nov.</title>
        <authorList>
            <person name="Podosokorskaya O.A."/>
            <person name="Elcheninov A.G."/>
            <person name="Klukina A."/>
            <person name="Merkel A.Y."/>
        </authorList>
    </citation>
    <scope>NUCLEOTIDE SEQUENCE [LARGE SCALE GENOMIC DNA]</scope>
    <source>
        <strain evidence="4 5">4213-co</strain>
    </source>
</reference>
<dbReference type="Gene3D" id="2.60.40.790">
    <property type="match status" value="1"/>
</dbReference>
<dbReference type="PROSITE" id="PS01031">
    <property type="entry name" value="SHSP"/>
    <property type="match status" value="1"/>
</dbReference>
<dbReference type="InterPro" id="IPR008978">
    <property type="entry name" value="HSP20-like_chaperone"/>
</dbReference>
<evidence type="ECO:0000313" key="5">
    <source>
        <dbReference type="Proteomes" id="UP001529235"/>
    </source>
</evidence>
<keyword evidence="5" id="KW-1185">Reference proteome</keyword>